<feature type="domain" description="UspA" evidence="2">
    <location>
        <begin position="179"/>
        <end position="314"/>
    </location>
</feature>
<dbReference type="SUPFAM" id="SSF52402">
    <property type="entry name" value="Adenine nucleotide alpha hydrolases-like"/>
    <property type="match status" value="2"/>
</dbReference>
<dbReference type="Gene3D" id="3.40.50.620">
    <property type="entry name" value="HUPs"/>
    <property type="match status" value="2"/>
</dbReference>
<feature type="domain" description="UspA" evidence="2">
    <location>
        <begin position="61"/>
        <end position="157"/>
    </location>
</feature>
<dbReference type="Pfam" id="PF00582">
    <property type="entry name" value="Usp"/>
    <property type="match status" value="2"/>
</dbReference>
<dbReference type="InterPro" id="IPR006016">
    <property type="entry name" value="UspA"/>
</dbReference>
<protein>
    <recommendedName>
        <fullName evidence="2">UspA domain-containing protein</fullName>
    </recommendedName>
</protein>
<dbReference type="CDD" id="cd00293">
    <property type="entry name" value="USP-like"/>
    <property type="match status" value="2"/>
</dbReference>
<organism evidence="3">
    <name type="scientific">hydrothermal vent metagenome</name>
    <dbReference type="NCBI Taxonomy" id="652676"/>
    <lineage>
        <taxon>unclassified sequences</taxon>
        <taxon>metagenomes</taxon>
        <taxon>ecological metagenomes</taxon>
    </lineage>
</organism>
<reference evidence="3" key="1">
    <citation type="submission" date="2018-06" db="EMBL/GenBank/DDBJ databases">
        <authorList>
            <person name="Zhirakovskaya E."/>
        </authorList>
    </citation>
    <scope>NUCLEOTIDE SEQUENCE</scope>
</reference>
<dbReference type="PANTHER" id="PTHR46268">
    <property type="entry name" value="STRESS RESPONSE PROTEIN NHAX"/>
    <property type="match status" value="1"/>
</dbReference>
<sequence>MDMDTTDKTLRRFLIPLDTGESYVRPIAFMKCLVATLGQRIEKVTLFHVMAGRYLSQHMTNIDVRVSSIISTDRFRKLRRAYLDREIRPALEAAKKELESSGIQAPVEIVIDDGEPVEQIVKKANEDDYSTLILQRSNASRVEEMFVGSVTSGVLHREVNGTIYLPGTMAQTGACPPKSCLIALGASPCDQVVLQRAAVLLAACGDNLEKVVLTHVLDVVKCSEEMVDGTISGSYIDDLLGKAADFLAAQGIAKNKIIQAVGCGNPADVLVDEINTQEVGIVFMGRRDRTALKELFMGSISRKIIYRCSKRTVVLVSAV</sequence>
<name>A0A3B0VUQ4_9ZZZZ</name>
<evidence type="ECO:0000259" key="2">
    <source>
        <dbReference type="Pfam" id="PF00582"/>
    </source>
</evidence>
<dbReference type="EMBL" id="UOEY01000013">
    <property type="protein sequence ID" value="VAW35134.1"/>
    <property type="molecule type" value="Genomic_DNA"/>
</dbReference>
<proteinExistence type="inferred from homology"/>
<dbReference type="AlphaFoldDB" id="A0A3B0VUQ4"/>
<dbReference type="PANTHER" id="PTHR46268:SF6">
    <property type="entry name" value="UNIVERSAL STRESS PROTEIN UP12"/>
    <property type="match status" value="1"/>
</dbReference>
<gene>
    <name evidence="3" type="ORF">MNBD_DELTA04-457</name>
</gene>
<dbReference type="InterPro" id="IPR014729">
    <property type="entry name" value="Rossmann-like_a/b/a_fold"/>
</dbReference>
<evidence type="ECO:0000256" key="1">
    <source>
        <dbReference type="ARBA" id="ARBA00008791"/>
    </source>
</evidence>
<accession>A0A3B0VUQ4</accession>
<comment type="similarity">
    <text evidence="1">Belongs to the universal stress protein A family.</text>
</comment>
<evidence type="ECO:0000313" key="3">
    <source>
        <dbReference type="EMBL" id="VAW35134.1"/>
    </source>
</evidence>